<sequence length="252" mass="29350">MANYFKRLRRAMSRLVRFILYKVRRTPFAFQRLPLELQLACFSFLPLETLIISRSVSSTWRSLLRYPSTSMHPTRRRLYEIYLMILDNPRPADALSKQYLSNNLVRNFDRELYLQYLQRNCCGGNIQIPEEFEIWVLEWPAALVINGLWPGLPYTECFQDTTATAGSSLRFGKNHLAKGSQVQLFYINESTAKESNRKLAALLIWMTGWSVIRVRDCTTGEYNSVQYRGARADSDPHMVRTFLKLNTLSLSV</sequence>
<organism evidence="2 3">
    <name type="scientific">Gymnopilus dilepis</name>
    <dbReference type="NCBI Taxonomy" id="231916"/>
    <lineage>
        <taxon>Eukaryota</taxon>
        <taxon>Fungi</taxon>
        <taxon>Dikarya</taxon>
        <taxon>Basidiomycota</taxon>
        <taxon>Agaricomycotina</taxon>
        <taxon>Agaricomycetes</taxon>
        <taxon>Agaricomycetidae</taxon>
        <taxon>Agaricales</taxon>
        <taxon>Agaricineae</taxon>
        <taxon>Hymenogastraceae</taxon>
        <taxon>Gymnopilus</taxon>
    </lineage>
</organism>
<dbReference type="OrthoDB" id="2788844at2759"/>
<dbReference type="SUPFAM" id="SSF81383">
    <property type="entry name" value="F-box domain"/>
    <property type="match status" value="1"/>
</dbReference>
<dbReference type="EMBL" id="NHYE01000470">
    <property type="protein sequence ID" value="PPR05497.1"/>
    <property type="molecule type" value="Genomic_DNA"/>
</dbReference>
<dbReference type="InterPro" id="IPR001810">
    <property type="entry name" value="F-box_dom"/>
</dbReference>
<name>A0A409YR59_9AGAR</name>
<dbReference type="InterPro" id="IPR036047">
    <property type="entry name" value="F-box-like_dom_sf"/>
</dbReference>
<protein>
    <recommendedName>
        <fullName evidence="1">F-box domain-containing protein</fullName>
    </recommendedName>
</protein>
<evidence type="ECO:0000313" key="3">
    <source>
        <dbReference type="Proteomes" id="UP000284706"/>
    </source>
</evidence>
<reference evidence="2 3" key="1">
    <citation type="journal article" date="2018" name="Evol. Lett.">
        <title>Horizontal gene cluster transfer increased hallucinogenic mushroom diversity.</title>
        <authorList>
            <person name="Reynolds H.T."/>
            <person name="Vijayakumar V."/>
            <person name="Gluck-Thaler E."/>
            <person name="Korotkin H.B."/>
            <person name="Matheny P.B."/>
            <person name="Slot J.C."/>
        </authorList>
    </citation>
    <scope>NUCLEOTIDE SEQUENCE [LARGE SCALE GENOMIC DNA]</scope>
    <source>
        <strain evidence="2 3">SRW20</strain>
    </source>
</reference>
<feature type="domain" description="F-box" evidence="1">
    <location>
        <begin position="33"/>
        <end position="74"/>
    </location>
</feature>
<comment type="caution">
    <text evidence="2">The sequence shown here is derived from an EMBL/GenBank/DDBJ whole genome shotgun (WGS) entry which is preliminary data.</text>
</comment>
<gene>
    <name evidence="2" type="ORF">CVT26_009065</name>
</gene>
<proteinExistence type="predicted"/>
<dbReference type="InParanoid" id="A0A409YR59"/>
<dbReference type="Gene3D" id="1.20.1280.50">
    <property type="match status" value="1"/>
</dbReference>
<evidence type="ECO:0000313" key="2">
    <source>
        <dbReference type="EMBL" id="PPR05497.1"/>
    </source>
</evidence>
<dbReference type="Pfam" id="PF00646">
    <property type="entry name" value="F-box"/>
    <property type="match status" value="1"/>
</dbReference>
<keyword evidence="3" id="KW-1185">Reference proteome</keyword>
<accession>A0A409YR59</accession>
<dbReference type="Proteomes" id="UP000284706">
    <property type="component" value="Unassembled WGS sequence"/>
</dbReference>
<dbReference type="AlphaFoldDB" id="A0A409YR59"/>
<dbReference type="SMART" id="SM00256">
    <property type="entry name" value="FBOX"/>
    <property type="match status" value="1"/>
</dbReference>
<evidence type="ECO:0000259" key="1">
    <source>
        <dbReference type="SMART" id="SM00256"/>
    </source>
</evidence>